<gene>
    <name evidence="2" type="ORF">CARN5_2334</name>
</gene>
<dbReference type="Pfam" id="PF00175">
    <property type="entry name" value="NAD_binding_1"/>
    <property type="match status" value="1"/>
</dbReference>
<dbReference type="Pfam" id="PF10418">
    <property type="entry name" value="DHODB_Fe-S_bind"/>
    <property type="match status" value="1"/>
</dbReference>
<dbReference type="PROSITE" id="PS51384">
    <property type="entry name" value="FAD_FR"/>
    <property type="match status" value="1"/>
</dbReference>
<dbReference type="AlphaFoldDB" id="E6QAH5"/>
<dbReference type="GO" id="GO:0051537">
    <property type="term" value="F:2 iron, 2 sulfur cluster binding"/>
    <property type="evidence" value="ECO:0007669"/>
    <property type="project" value="InterPro"/>
</dbReference>
<dbReference type="PANTHER" id="PTHR43513:SF3">
    <property type="entry name" value="DIHYDROOROTATE DEHYDROGENASE B (NAD(+)), ELECTRON TRANSFER SUBUNIT-RELATED"/>
    <property type="match status" value="1"/>
</dbReference>
<dbReference type="EMBL" id="CABP01000054">
    <property type="protein sequence ID" value="CBI04201.1"/>
    <property type="molecule type" value="Genomic_DNA"/>
</dbReference>
<feature type="domain" description="FAD-binding FR-type" evidence="1">
    <location>
        <begin position="9"/>
        <end position="109"/>
    </location>
</feature>
<dbReference type="InterPro" id="IPR019480">
    <property type="entry name" value="Dihydroorotate_DH_Fe-S-bd"/>
</dbReference>
<protein>
    <recommendedName>
        <fullName evidence="1">FAD-binding FR-type domain-containing protein</fullName>
    </recommendedName>
</protein>
<dbReference type="PIRSF" id="PIRSF006816">
    <property type="entry name" value="Cyc3_hyd_g"/>
    <property type="match status" value="1"/>
</dbReference>
<accession>E6QAH5</accession>
<dbReference type="InterPro" id="IPR001433">
    <property type="entry name" value="OxRdtase_FAD/NAD-bd"/>
</dbReference>
<dbReference type="InterPro" id="IPR017938">
    <property type="entry name" value="Riboflavin_synthase-like_b-brl"/>
</dbReference>
<dbReference type="InterPro" id="IPR050353">
    <property type="entry name" value="PyrK_electron_transfer"/>
</dbReference>
<reference evidence="2" key="1">
    <citation type="submission" date="2009-10" db="EMBL/GenBank/DDBJ databases">
        <title>Diversity of trophic interactions inside an arsenic-rich microbial ecosystem.</title>
        <authorList>
            <person name="Bertin P.N."/>
            <person name="Heinrich-Salmeron A."/>
            <person name="Pelletier E."/>
            <person name="Goulhen-Chollet F."/>
            <person name="Arsene-Ploetze F."/>
            <person name="Gallien S."/>
            <person name="Calteau A."/>
            <person name="Vallenet D."/>
            <person name="Casiot C."/>
            <person name="Chane-Woon-Ming B."/>
            <person name="Giloteaux L."/>
            <person name="Barakat M."/>
            <person name="Bonnefoy V."/>
            <person name="Bruneel O."/>
            <person name="Chandler M."/>
            <person name="Cleiss J."/>
            <person name="Duran R."/>
            <person name="Elbaz-Poulichet F."/>
            <person name="Fonknechten N."/>
            <person name="Lauga B."/>
            <person name="Mornico D."/>
            <person name="Ortet P."/>
            <person name="Schaeffer C."/>
            <person name="Siguier P."/>
            <person name="Alexander Thil Smith A."/>
            <person name="Van Dorsselaer A."/>
            <person name="Weissenbach J."/>
            <person name="Medigue C."/>
            <person name="Le Paslier D."/>
        </authorList>
    </citation>
    <scope>NUCLEOTIDE SEQUENCE</scope>
</reference>
<dbReference type="SUPFAM" id="SSF63380">
    <property type="entry name" value="Riboflavin synthase domain-like"/>
    <property type="match status" value="1"/>
</dbReference>
<evidence type="ECO:0000313" key="2">
    <source>
        <dbReference type="EMBL" id="CBI04201.1"/>
    </source>
</evidence>
<dbReference type="PANTHER" id="PTHR43513">
    <property type="entry name" value="DIHYDROOROTATE DEHYDROGENASE B (NAD(+)), ELECTRON TRANSFER SUBUNIT"/>
    <property type="match status" value="1"/>
</dbReference>
<dbReference type="GO" id="GO:0050660">
    <property type="term" value="F:flavin adenine dinucleotide binding"/>
    <property type="evidence" value="ECO:0007669"/>
    <property type="project" value="InterPro"/>
</dbReference>
<sequence length="280" mass="31160">MEGIMSDPYLPHEVVVLERIQESPTIFTLRLAFTEPEMQARYRFQPGQFNMIYLYGVGEVPISIVSDPEDEHLIDHTIRAVGRVTQGLARLGKGARLGLRGPYGRGWPLKLAEGRDIVLLTGGLGCAPAVSVIHYILRRRERFGRLTILQGVKHTDDLIWHAQYEAWSRLPDVQVGLAADVGSPGWFGQVGPVTGLFDRVQFGPGALMMMCGPEPMMRAAVQELLRRGVAEEDLWLSMERSMHCAIGHCGHCQMGGHFVCRDGPVFPYPEIQALLGERGF</sequence>
<dbReference type="GO" id="GO:0016491">
    <property type="term" value="F:oxidoreductase activity"/>
    <property type="evidence" value="ECO:0007669"/>
    <property type="project" value="InterPro"/>
</dbReference>
<name>E6QAH5_9ZZZZ</name>
<dbReference type="InterPro" id="IPR017927">
    <property type="entry name" value="FAD-bd_FR_type"/>
</dbReference>
<dbReference type="PRINTS" id="PR00406">
    <property type="entry name" value="CYTB5RDTASE"/>
</dbReference>
<proteinExistence type="predicted"/>
<dbReference type="GO" id="GO:0006221">
    <property type="term" value="P:pyrimidine nucleotide biosynthetic process"/>
    <property type="evidence" value="ECO:0007669"/>
    <property type="project" value="InterPro"/>
</dbReference>
<organism evidence="2">
    <name type="scientific">mine drainage metagenome</name>
    <dbReference type="NCBI Taxonomy" id="410659"/>
    <lineage>
        <taxon>unclassified sequences</taxon>
        <taxon>metagenomes</taxon>
        <taxon>ecological metagenomes</taxon>
    </lineage>
</organism>
<dbReference type="SUPFAM" id="SSF52343">
    <property type="entry name" value="Ferredoxin reductase-like, C-terminal NADP-linked domain"/>
    <property type="match status" value="1"/>
</dbReference>
<dbReference type="Gene3D" id="3.40.50.80">
    <property type="entry name" value="Nucleotide-binding domain of ferredoxin-NADP reductase (FNR) module"/>
    <property type="match status" value="1"/>
</dbReference>
<dbReference type="CDD" id="cd06221">
    <property type="entry name" value="sulfite_reductase_like"/>
    <property type="match status" value="1"/>
</dbReference>
<dbReference type="Gene3D" id="2.40.30.10">
    <property type="entry name" value="Translation factors"/>
    <property type="match status" value="1"/>
</dbReference>
<evidence type="ECO:0000259" key="1">
    <source>
        <dbReference type="PROSITE" id="PS51384"/>
    </source>
</evidence>
<dbReference type="InterPro" id="IPR012165">
    <property type="entry name" value="Cyt_c3_hydrogenase_gsu"/>
</dbReference>
<comment type="caution">
    <text evidence="2">The sequence shown here is derived from an EMBL/GenBank/DDBJ whole genome shotgun (WGS) entry which is preliminary data.</text>
</comment>
<dbReference type="InterPro" id="IPR039261">
    <property type="entry name" value="FNR_nucleotide-bd"/>
</dbReference>